<dbReference type="GO" id="GO:0003735">
    <property type="term" value="F:structural constituent of ribosome"/>
    <property type="evidence" value="ECO:0007669"/>
    <property type="project" value="InterPro"/>
</dbReference>
<evidence type="ECO:0000256" key="4">
    <source>
        <dbReference type="ARBA" id="ARBA00035141"/>
    </source>
</evidence>
<dbReference type="Gene3D" id="4.10.640.10">
    <property type="entry name" value="Ribosomal protein S18"/>
    <property type="match status" value="1"/>
</dbReference>
<dbReference type="InterPro" id="IPR001648">
    <property type="entry name" value="Ribosomal_bS18"/>
</dbReference>
<keyword evidence="2 5" id="KW-0689">Ribosomal protein</keyword>
<dbReference type="GO" id="GO:0070181">
    <property type="term" value="F:small ribosomal subunit rRNA binding"/>
    <property type="evidence" value="ECO:0007669"/>
    <property type="project" value="TreeGrafter"/>
</dbReference>
<evidence type="ECO:0000256" key="6">
    <source>
        <dbReference type="RuleBase" id="RU003910"/>
    </source>
</evidence>
<dbReference type="PROSITE" id="PS00057">
    <property type="entry name" value="RIBOSOMAL_S18"/>
    <property type="match status" value="1"/>
</dbReference>
<reference evidence="7" key="1">
    <citation type="journal article" date="2020" name="mSystems">
        <title>Genome- and Community-Level Interaction Insights into Carbon Utilization and Element Cycling Functions of Hydrothermarchaeota in Hydrothermal Sediment.</title>
        <authorList>
            <person name="Zhou Z."/>
            <person name="Liu Y."/>
            <person name="Xu W."/>
            <person name="Pan J."/>
            <person name="Luo Z.H."/>
            <person name="Li M."/>
        </authorList>
    </citation>
    <scope>NUCLEOTIDE SEQUENCE [LARGE SCALE GENOMIC DNA]</scope>
    <source>
        <strain evidence="7">SpSt-783</strain>
    </source>
</reference>
<comment type="caution">
    <text evidence="7">The sequence shown here is derived from an EMBL/GenBank/DDBJ whole genome shotgun (WGS) entry which is preliminary data.</text>
</comment>
<dbReference type="GO" id="GO:0006412">
    <property type="term" value="P:translation"/>
    <property type="evidence" value="ECO:0007669"/>
    <property type="project" value="UniProtKB-UniRule"/>
</dbReference>
<evidence type="ECO:0000256" key="3">
    <source>
        <dbReference type="ARBA" id="ARBA00023274"/>
    </source>
</evidence>
<dbReference type="InterPro" id="IPR036870">
    <property type="entry name" value="Ribosomal_bS18_sf"/>
</dbReference>
<dbReference type="PRINTS" id="PR00974">
    <property type="entry name" value="RIBOSOMALS18"/>
</dbReference>
<evidence type="ECO:0000256" key="2">
    <source>
        <dbReference type="ARBA" id="ARBA00022980"/>
    </source>
</evidence>
<dbReference type="InterPro" id="IPR018275">
    <property type="entry name" value="Ribosomal_bS18_CS"/>
</dbReference>
<keyword evidence="5" id="KW-0699">rRNA-binding</keyword>
<dbReference type="GO" id="GO:0022627">
    <property type="term" value="C:cytosolic small ribosomal subunit"/>
    <property type="evidence" value="ECO:0007669"/>
    <property type="project" value="TreeGrafter"/>
</dbReference>
<comment type="similarity">
    <text evidence="1 5 6">Belongs to the bacterial ribosomal protein bS18 family.</text>
</comment>
<sequence length="75" mass="8667">MLIKKERKVAKKCRLCETNVKEIDYKDTALLKGYINERGKILAARLTGLCAKHQRKLAQAIKRAREIALLPYEIK</sequence>
<gene>
    <name evidence="5 7" type="primary">rpsR</name>
    <name evidence="7" type="ORF">ENV70_06010</name>
</gene>
<dbReference type="PANTHER" id="PTHR13479:SF40">
    <property type="entry name" value="SMALL RIBOSOMAL SUBUNIT PROTEIN BS18M"/>
    <property type="match status" value="1"/>
</dbReference>
<evidence type="ECO:0000256" key="5">
    <source>
        <dbReference type="HAMAP-Rule" id="MF_00270"/>
    </source>
</evidence>
<accession>A0A7C6EJK3</accession>
<protein>
    <recommendedName>
        <fullName evidence="4 5">Small ribosomal subunit protein bS18</fullName>
    </recommendedName>
</protein>
<dbReference type="NCBIfam" id="TIGR00165">
    <property type="entry name" value="S18"/>
    <property type="match status" value="1"/>
</dbReference>
<keyword evidence="5" id="KW-0694">RNA-binding</keyword>
<comment type="function">
    <text evidence="5">Binds as a heterodimer with protein bS6 to the central domain of the 16S rRNA, where it helps stabilize the platform of the 30S subunit.</text>
</comment>
<dbReference type="AlphaFoldDB" id="A0A7C6EJK3"/>
<dbReference type="SUPFAM" id="SSF46911">
    <property type="entry name" value="Ribosomal protein S18"/>
    <property type="match status" value="1"/>
</dbReference>
<dbReference type="HAMAP" id="MF_00270">
    <property type="entry name" value="Ribosomal_bS18"/>
    <property type="match status" value="1"/>
</dbReference>
<name>A0A7C6EJK3_UNCW3</name>
<keyword evidence="3 5" id="KW-0687">Ribonucleoprotein</keyword>
<comment type="subunit">
    <text evidence="5">Part of the 30S ribosomal subunit. Forms a tight heterodimer with protein bS6.</text>
</comment>
<organism evidence="7">
    <name type="scientific">candidate division WOR-3 bacterium</name>
    <dbReference type="NCBI Taxonomy" id="2052148"/>
    <lineage>
        <taxon>Bacteria</taxon>
        <taxon>Bacteria division WOR-3</taxon>
    </lineage>
</organism>
<evidence type="ECO:0000313" key="7">
    <source>
        <dbReference type="EMBL" id="HHS63147.1"/>
    </source>
</evidence>
<dbReference type="PANTHER" id="PTHR13479">
    <property type="entry name" value="30S RIBOSOMAL PROTEIN S18"/>
    <property type="match status" value="1"/>
</dbReference>
<evidence type="ECO:0000256" key="1">
    <source>
        <dbReference type="ARBA" id="ARBA00005589"/>
    </source>
</evidence>
<dbReference type="EMBL" id="DTHJ01000130">
    <property type="protein sequence ID" value="HHS63147.1"/>
    <property type="molecule type" value="Genomic_DNA"/>
</dbReference>
<proteinExistence type="inferred from homology"/>
<dbReference type="Pfam" id="PF01084">
    <property type="entry name" value="Ribosomal_S18"/>
    <property type="match status" value="1"/>
</dbReference>